<dbReference type="PANTHER" id="PTHR43591">
    <property type="entry name" value="METHYLTRANSFERASE"/>
    <property type="match status" value="1"/>
</dbReference>
<keyword evidence="2" id="KW-0489">Methyltransferase</keyword>
<dbReference type="EMBL" id="JAULSV010000003">
    <property type="protein sequence ID" value="KAK0649850.1"/>
    <property type="molecule type" value="Genomic_DNA"/>
</dbReference>
<dbReference type="InterPro" id="IPR029063">
    <property type="entry name" value="SAM-dependent_MTases_sf"/>
</dbReference>
<dbReference type="PANTHER" id="PTHR43591:SF10">
    <property type="entry name" value="ABC TRANSMEMBRANE TYPE-1 DOMAIN-CONTAINING PROTEIN-RELATED"/>
    <property type="match status" value="1"/>
</dbReference>
<dbReference type="AlphaFoldDB" id="A0AA40CSP7"/>
<dbReference type="GO" id="GO:0008168">
    <property type="term" value="F:methyltransferase activity"/>
    <property type="evidence" value="ECO:0007669"/>
    <property type="project" value="UniProtKB-KW"/>
</dbReference>
<dbReference type="SUPFAM" id="SSF53335">
    <property type="entry name" value="S-adenosyl-L-methionine-dependent methyltransferases"/>
    <property type="match status" value="1"/>
</dbReference>
<evidence type="ECO:0000256" key="1">
    <source>
        <dbReference type="ARBA" id="ARBA00038158"/>
    </source>
</evidence>
<dbReference type="CDD" id="cd02440">
    <property type="entry name" value="AdoMet_MTases"/>
    <property type="match status" value="1"/>
</dbReference>
<dbReference type="Proteomes" id="UP001174936">
    <property type="component" value="Unassembled WGS sequence"/>
</dbReference>
<comment type="caution">
    <text evidence="2">The sequence shown here is derived from an EMBL/GenBank/DDBJ whole genome shotgun (WGS) entry which is preliminary data.</text>
</comment>
<organism evidence="2 3">
    <name type="scientific">Cercophora newfieldiana</name>
    <dbReference type="NCBI Taxonomy" id="92897"/>
    <lineage>
        <taxon>Eukaryota</taxon>
        <taxon>Fungi</taxon>
        <taxon>Dikarya</taxon>
        <taxon>Ascomycota</taxon>
        <taxon>Pezizomycotina</taxon>
        <taxon>Sordariomycetes</taxon>
        <taxon>Sordariomycetidae</taxon>
        <taxon>Sordariales</taxon>
        <taxon>Lasiosphaeriaceae</taxon>
        <taxon>Cercophora</taxon>
    </lineage>
</organism>
<protein>
    <submittedName>
        <fullName evidence="2">S-adenosyl-L-methionine-dependent methyltransferase</fullName>
    </submittedName>
</protein>
<dbReference type="GO" id="GO:0032259">
    <property type="term" value="P:methylation"/>
    <property type="evidence" value="ECO:0007669"/>
    <property type="project" value="UniProtKB-KW"/>
</dbReference>
<sequence>MTHSPSSTASLSSSILDYRAIKGRTYHSSRHATEYFTPNDDQQQESVDLTHHYFTILLDDKLVLAPVDDDAPRVLDVGTGTGIWAIDFADTNPASSVTGTDLSPIQPSWVPPNLKFEVEDATLPWTFPPSSFDLIHMRYLFGGIKDWDFLFEQAYACCAPGGWVQSCELDAAMLSDDGTTTGNYGIDTWNKLFDLAGKKLGNSFTVIADDLQLQGVKKAGFKDVKVVNYKLPMGGWALDKKLKEVGEIALTALLNDIQGYTLMLWHDVLKWPEDEYQVFLASVRKAMKDKSIHAYMAIRFVYGRKPKA</sequence>
<gene>
    <name evidence="2" type="ORF">B0T16DRAFT_410780</name>
</gene>
<dbReference type="Gene3D" id="3.40.50.150">
    <property type="entry name" value="Vaccinia Virus protein VP39"/>
    <property type="match status" value="1"/>
</dbReference>
<reference evidence="2" key="1">
    <citation type="submission" date="2023-06" db="EMBL/GenBank/DDBJ databases">
        <title>Genome-scale phylogeny and comparative genomics of the fungal order Sordariales.</title>
        <authorList>
            <consortium name="Lawrence Berkeley National Laboratory"/>
            <person name="Hensen N."/>
            <person name="Bonometti L."/>
            <person name="Westerberg I."/>
            <person name="Brannstrom I.O."/>
            <person name="Guillou S."/>
            <person name="Cros-Aarteil S."/>
            <person name="Calhoun S."/>
            <person name="Haridas S."/>
            <person name="Kuo A."/>
            <person name="Mondo S."/>
            <person name="Pangilinan J."/>
            <person name="Riley R."/>
            <person name="Labutti K."/>
            <person name="Andreopoulos B."/>
            <person name="Lipzen A."/>
            <person name="Chen C."/>
            <person name="Yanf M."/>
            <person name="Daum C."/>
            <person name="Ng V."/>
            <person name="Clum A."/>
            <person name="Steindorff A."/>
            <person name="Ohm R."/>
            <person name="Martin F."/>
            <person name="Silar P."/>
            <person name="Natvig D."/>
            <person name="Lalanne C."/>
            <person name="Gautier V."/>
            <person name="Ament-Velasquez S.L."/>
            <person name="Kruys A."/>
            <person name="Hutchinson M.I."/>
            <person name="Powell A.J."/>
            <person name="Barry K."/>
            <person name="Miller A.N."/>
            <person name="Grigoriev I.V."/>
            <person name="Debuchy R."/>
            <person name="Gladieux P."/>
            <person name="Thoren M.H."/>
            <person name="Johannesson H."/>
        </authorList>
    </citation>
    <scope>NUCLEOTIDE SEQUENCE</scope>
    <source>
        <strain evidence="2">SMH2532-1</strain>
    </source>
</reference>
<evidence type="ECO:0000313" key="2">
    <source>
        <dbReference type="EMBL" id="KAK0649850.1"/>
    </source>
</evidence>
<comment type="similarity">
    <text evidence="1">Belongs to the methyltransferase superfamily. LaeA methyltransferase family.</text>
</comment>
<keyword evidence="2" id="KW-0808">Transferase</keyword>
<keyword evidence="3" id="KW-1185">Reference proteome</keyword>
<accession>A0AA40CSP7</accession>
<dbReference type="Pfam" id="PF13489">
    <property type="entry name" value="Methyltransf_23"/>
    <property type="match status" value="1"/>
</dbReference>
<proteinExistence type="inferred from homology"/>
<name>A0AA40CSP7_9PEZI</name>
<evidence type="ECO:0000313" key="3">
    <source>
        <dbReference type="Proteomes" id="UP001174936"/>
    </source>
</evidence>